<dbReference type="InterPro" id="IPR054307">
    <property type="entry name" value="I-HmuI_NUMOD-like"/>
</dbReference>
<dbReference type="Gene3D" id="1.10.10.10">
    <property type="entry name" value="Winged helix-like DNA-binding domain superfamily/Winged helix DNA-binding domain"/>
    <property type="match status" value="1"/>
</dbReference>
<dbReference type="InterPro" id="IPR036388">
    <property type="entry name" value="WH-like_DNA-bd_sf"/>
</dbReference>
<dbReference type="Pfam" id="PF07463">
    <property type="entry name" value="NUMOD4"/>
    <property type="match status" value="1"/>
</dbReference>
<dbReference type="SUPFAM" id="SSF54060">
    <property type="entry name" value="His-Me finger endonucleases"/>
    <property type="match status" value="1"/>
</dbReference>
<dbReference type="SMART" id="SM00497">
    <property type="entry name" value="IENR1"/>
    <property type="match status" value="1"/>
</dbReference>
<organism evidence="2">
    <name type="scientific">marine sediment metagenome</name>
    <dbReference type="NCBI Taxonomy" id="412755"/>
    <lineage>
        <taxon>unclassified sequences</taxon>
        <taxon>metagenomes</taxon>
        <taxon>ecological metagenomes</taxon>
    </lineage>
</organism>
<dbReference type="Pfam" id="PF13392">
    <property type="entry name" value="HNH_3"/>
    <property type="match status" value="1"/>
</dbReference>
<comment type="caution">
    <text evidence="2">The sequence shown here is derived from an EMBL/GenBank/DDBJ whole genome shotgun (WGS) entry which is preliminary data.</text>
</comment>
<dbReference type="Gene3D" id="3.90.75.20">
    <property type="match status" value="1"/>
</dbReference>
<dbReference type="InterPro" id="IPR044925">
    <property type="entry name" value="His-Me_finger_sf"/>
</dbReference>
<evidence type="ECO:0000313" key="2">
    <source>
        <dbReference type="EMBL" id="KKN85514.1"/>
    </source>
</evidence>
<proteinExistence type="predicted"/>
<protein>
    <recommendedName>
        <fullName evidence="1">HNH nuclease domain-containing protein</fullName>
    </recommendedName>
</protein>
<dbReference type="InterPro" id="IPR010902">
    <property type="entry name" value="NUMOD4"/>
</dbReference>
<sequence length="166" mass="18591">MRKIEGFENYLVASSGRVFSLRNNKYLKSSPNARGYYLVGLYHKGKMVTKYVHRLVAEAFLCSTDNKAEVNHKDANKANNDKSNLEWVTHKENIHHAIGLGLSPQLEKANGIAVCVYDCRTGNFKSTHSSISEAAWYYGVGISHISKVLKGKCKHAKGLMFEKIAQ</sequence>
<name>A0A0F9U1S9_9ZZZZ</name>
<feature type="domain" description="HNH nuclease" evidence="1">
    <location>
        <begin position="46"/>
        <end position="94"/>
    </location>
</feature>
<dbReference type="AlphaFoldDB" id="A0A0F9U1S9"/>
<reference evidence="2" key="1">
    <citation type="journal article" date="2015" name="Nature">
        <title>Complex archaea that bridge the gap between prokaryotes and eukaryotes.</title>
        <authorList>
            <person name="Spang A."/>
            <person name="Saw J.H."/>
            <person name="Jorgensen S.L."/>
            <person name="Zaremba-Niedzwiedzka K."/>
            <person name="Martijn J."/>
            <person name="Lind A.E."/>
            <person name="van Eijk R."/>
            <person name="Schleper C."/>
            <person name="Guy L."/>
            <person name="Ettema T.J."/>
        </authorList>
    </citation>
    <scope>NUCLEOTIDE SEQUENCE</scope>
</reference>
<dbReference type="InterPro" id="IPR003615">
    <property type="entry name" value="HNH_nuc"/>
</dbReference>
<dbReference type="Pfam" id="PF22083">
    <property type="entry name" value="I-HmuI_NUMOD-like"/>
    <property type="match status" value="1"/>
</dbReference>
<dbReference type="SUPFAM" id="SSF64496">
    <property type="entry name" value="DNA-binding domain of intron-encoded endonucleases"/>
    <property type="match status" value="1"/>
</dbReference>
<dbReference type="GO" id="GO:0016788">
    <property type="term" value="F:hydrolase activity, acting on ester bonds"/>
    <property type="evidence" value="ECO:0007669"/>
    <property type="project" value="InterPro"/>
</dbReference>
<gene>
    <name evidence="2" type="ORF">LCGC14_0278370</name>
</gene>
<dbReference type="EMBL" id="LAZR01000158">
    <property type="protein sequence ID" value="KKN85514.1"/>
    <property type="molecule type" value="Genomic_DNA"/>
</dbReference>
<dbReference type="InterPro" id="IPR003647">
    <property type="entry name" value="Intron_nuc_1_rpt"/>
</dbReference>
<accession>A0A0F9U1S9</accession>
<dbReference type="SMART" id="SM00507">
    <property type="entry name" value="HNHc"/>
    <property type="match status" value="1"/>
</dbReference>
<evidence type="ECO:0000259" key="1">
    <source>
        <dbReference type="SMART" id="SM00507"/>
    </source>
</evidence>